<dbReference type="Proteomes" id="UP001253637">
    <property type="component" value="Segment"/>
</dbReference>
<evidence type="ECO:0000256" key="1">
    <source>
        <dbReference type="SAM" id="Phobius"/>
    </source>
</evidence>
<evidence type="ECO:0008006" key="4">
    <source>
        <dbReference type="Google" id="ProtNLM"/>
    </source>
</evidence>
<name>A0A811BMW4_9VIRU</name>
<reference evidence="2" key="1">
    <citation type="submission" date="2021-04" db="EMBL/GenBank/DDBJ databases">
        <title>Draft Genome Sequence of Pandoravirus japonicus, Isolated from the Sabaishi River of Niigata, Japan.</title>
        <authorList>
            <person name="Hosokawa N."/>
            <person name="Takahashi H."/>
            <person name="Aoki K."/>
            <person name="Takemura M."/>
        </authorList>
    </citation>
    <scope>NUCLEOTIDE SEQUENCE</scope>
</reference>
<evidence type="ECO:0000313" key="3">
    <source>
        <dbReference type="Proteomes" id="UP001253637"/>
    </source>
</evidence>
<accession>A0A811BMW4</accession>
<sequence length="131" mass="14750">MEMRAPVTFYWRPLALPVKKQKATHEKKKRGDENQGRGTEIRAGCAVVPTAFPVSRADVWTHPLSLPHLVNVSRSSIGGTFSAVRRALVLFGPCAFFCFLPLFRSIFSSIFWDVSFFFIKKRARAARHGAP</sequence>
<organism evidence="2 3">
    <name type="scientific">Pandoravirus japonicus</name>
    <dbReference type="NCBI Taxonomy" id="2823154"/>
    <lineage>
        <taxon>Viruses</taxon>
        <taxon>Pandoravirus</taxon>
    </lineage>
</organism>
<dbReference type="EMBL" id="LC625835">
    <property type="protein sequence ID" value="BCU03419.1"/>
    <property type="molecule type" value="Genomic_DNA"/>
</dbReference>
<protein>
    <recommendedName>
        <fullName evidence="4">Transmembrane protein</fullName>
    </recommendedName>
</protein>
<keyword evidence="1" id="KW-0472">Membrane</keyword>
<feature type="transmembrane region" description="Helical" evidence="1">
    <location>
        <begin position="90"/>
        <end position="119"/>
    </location>
</feature>
<evidence type="ECO:0000313" key="2">
    <source>
        <dbReference type="EMBL" id="BCU03419.1"/>
    </source>
</evidence>
<proteinExistence type="predicted"/>
<keyword evidence="1" id="KW-1133">Transmembrane helix</keyword>
<keyword evidence="1" id="KW-0812">Transmembrane</keyword>